<dbReference type="Pfam" id="PF22181">
    <property type="entry name" value="TarS_linker"/>
    <property type="match status" value="1"/>
</dbReference>
<name>A0ABU0NQI1_STRRH</name>
<evidence type="ECO:0000313" key="4">
    <source>
        <dbReference type="Proteomes" id="UP001230654"/>
    </source>
</evidence>
<keyword evidence="3" id="KW-0328">Glycosyltransferase</keyword>
<dbReference type="InterPro" id="IPR054028">
    <property type="entry name" value="TarS/TarP_linker"/>
</dbReference>
<proteinExistence type="predicted"/>
<dbReference type="RefSeq" id="WP_307163293.1">
    <property type="nucleotide sequence ID" value="NZ_JAUSWV010000002.1"/>
</dbReference>
<dbReference type="PANTHER" id="PTHR22916:SF3">
    <property type="entry name" value="UDP-GLCNAC:BETAGAL BETA-1,3-N-ACETYLGLUCOSAMINYLTRANSFERASE-LIKE PROTEIN 1"/>
    <property type="match status" value="1"/>
</dbReference>
<protein>
    <submittedName>
        <fullName evidence="3">Glycosyltransferase involved in cell wall biosynthesis</fullName>
        <ecNumber evidence="3">2.4.1.355</ecNumber>
    </submittedName>
</protein>
<dbReference type="Proteomes" id="UP001230654">
    <property type="component" value="Unassembled WGS sequence"/>
</dbReference>
<organism evidence="3 4">
    <name type="scientific">Streptomyces rishiriensis</name>
    <dbReference type="NCBI Taxonomy" id="68264"/>
    <lineage>
        <taxon>Bacteria</taxon>
        <taxon>Bacillati</taxon>
        <taxon>Actinomycetota</taxon>
        <taxon>Actinomycetes</taxon>
        <taxon>Kitasatosporales</taxon>
        <taxon>Streptomycetaceae</taxon>
        <taxon>Streptomyces</taxon>
    </lineage>
</organism>
<accession>A0ABU0NQI1</accession>
<dbReference type="CDD" id="cd00761">
    <property type="entry name" value="Glyco_tranf_GTA_type"/>
    <property type="match status" value="1"/>
</dbReference>
<evidence type="ECO:0000259" key="2">
    <source>
        <dbReference type="Pfam" id="PF22181"/>
    </source>
</evidence>
<evidence type="ECO:0000313" key="3">
    <source>
        <dbReference type="EMBL" id="MDQ0580988.1"/>
    </source>
</evidence>
<keyword evidence="4" id="KW-1185">Reference proteome</keyword>
<dbReference type="GO" id="GO:0016757">
    <property type="term" value="F:glycosyltransferase activity"/>
    <property type="evidence" value="ECO:0007669"/>
    <property type="project" value="UniProtKB-KW"/>
</dbReference>
<dbReference type="EMBL" id="JAUSWV010000002">
    <property type="protein sequence ID" value="MDQ0580988.1"/>
    <property type="molecule type" value="Genomic_DNA"/>
</dbReference>
<dbReference type="InterPro" id="IPR001173">
    <property type="entry name" value="Glyco_trans_2-like"/>
</dbReference>
<sequence>MTAQPDVTVVIGAYEAMPYLVECLASVEAQTLDAARWEVIAVDDGSRDGTGEYLEEFAARAPMAVTVVRQENSGGPSGPRNVGLSKAAGRYVFFLDADDRLGAEALERMVAMADRNGTDVVLGRVEGINRKPPRSMWGKTLDRTDVYSSNIKFTLSAQKLFRREFLERHGMRFDESLWTGEDALFTMEAYLRADGVSVVADYTCYYLVGRTDGKHVTKSGSYTLRFDSARALMGLLERLVPPGAKRDVLMVRPFLVTVLPQFGPVFLRNDEEIRRTKLELAKPLMDAYWNEGVAQRLLVHERLRLELVARRRPELLVDVLEFMAAKKEPAPVLKKRNTQLYLAYPHYGSRTAGLPDRIYLAEPREAKNFPGWRNDPTETFLRGFARKVRRRLRRLRRTMRPGGTAAV</sequence>
<feature type="domain" description="Glycosyltransferase 2-like" evidence="1">
    <location>
        <begin position="8"/>
        <end position="168"/>
    </location>
</feature>
<dbReference type="Gene3D" id="3.90.550.10">
    <property type="entry name" value="Spore Coat Polysaccharide Biosynthesis Protein SpsA, Chain A"/>
    <property type="match status" value="1"/>
</dbReference>
<keyword evidence="3" id="KW-0808">Transferase</keyword>
<dbReference type="InterPro" id="IPR029044">
    <property type="entry name" value="Nucleotide-diphossugar_trans"/>
</dbReference>
<evidence type="ECO:0000259" key="1">
    <source>
        <dbReference type="Pfam" id="PF00535"/>
    </source>
</evidence>
<reference evidence="3 4" key="1">
    <citation type="submission" date="2023-07" db="EMBL/GenBank/DDBJ databases">
        <title>Comparative genomics of wheat-associated soil bacteria to identify genetic determinants of phenazine resistance.</title>
        <authorList>
            <person name="Mouncey N."/>
        </authorList>
    </citation>
    <scope>NUCLEOTIDE SEQUENCE [LARGE SCALE GENOMIC DNA]</scope>
    <source>
        <strain evidence="3 4">B2I6</strain>
    </source>
</reference>
<comment type="caution">
    <text evidence="3">The sequence shown here is derived from an EMBL/GenBank/DDBJ whole genome shotgun (WGS) entry which is preliminary data.</text>
</comment>
<gene>
    <name evidence="3" type="ORF">QF030_003166</name>
</gene>
<dbReference type="PANTHER" id="PTHR22916">
    <property type="entry name" value="GLYCOSYLTRANSFERASE"/>
    <property type="match status" value="1"/>
</dbReference>
<dbReference type="SUPFAM" id="SSF53448">
    <property type="entry name" value="Nucleotide-diphospho-sugar transferases"/>
    <property type="match status" value="1"/>
</dbReference>
<dbReference type="EC" id="2.4.1.355" evidence="3"/>
<feature type="domain" description="TarS/TarP linker" evidence="2">
    <location>
        <begin position="226"/>
        <end position="319"/>
    </location>
</feature>
<dbReference type="Pfam" id="PF00535">
    <property type="entry name" value="Glycos_transf_2"/>
    <property type="match status" value="1"/>
</dbReference>